<sequence length="207" mass="23647">MSKTPIEREIRKAIEREHSLRRSRGLPNPPTAPEYVEIPLRKAVSVNAASLPNGKSERYQGKDKQFAGKKMQQEIYAETRREQDLVKLGKIPGFYDKGSVQQLKERKQIFEAFQKPKDSAPNKAISNSNLQLVSISENGSSNNKATKPGSDPRNEKNLKTPKLHPESKETERQRQRETEKDAERQRRLNETPDEQQSEASSVVNDLR</sequence>
<evidence type="ECO:0000313" key="2">
    <source>
        <dbReference type="Ensembl" id="ENSPMGP00000011387.1"/>
    </source>
</evidence>
<dbReference type="Proteomes" id="UP000261520">
    <property type="component" value="Unplaced"/>
</dbReference>
<feature type="region of interest" description="Disordered" evidence="1">
    <location>
        <begin position="113"/>
        <end position="207"/>
    </location>
</feature>
<dbReference type="Ensembl" id="ENSPMGT00000012150.1">
    <property type="protein sequence ID" value="ENSPMGP00000011387.1"/>
    <property type="gene ID" value="ENSPMGG00000009420.1"/>
</dbReference>
<dbReference type="AlphaFoldDB" id="A0A3B4A2X1"/>
<keyword evidence="3" id="KW-1185">Reference proteome</keyword>
<dbReference type="InterPro" id="IPR042779">
    <property type="entry name" value="MISP/MISP3-like"/>
</dbReference>
<reference evidence="2" key="1">
    <citation type="submission" date="2025-08" db="UniProtKB">
        <authorList>
            <consortium name="Ensembl"/>
        </authorList>
    </citation>
    <scope>IDENTIFICATION</scope>
</reference>
<organism evidence="2 3">
    <name type="scientific">Periophthalmus magnuspinnatus</name>
    <dbReference type="NCBI Taxonomy" id="409849"/>
    <lineage>
        <taxon>Eukaryota</taxon>
        <taxon>Metazoa</taxon>
        <taxon>Chordata</taxon>
        <taxon>Craniata</taxon>
        <taxon>Vertebrata</taxon>
        <taxon>Euteleostomi</taxon>
        <taxon>Actinopterygii</taxon>
        <taxon>Neopterygii</taxon>
        <taxon>Teleostei</taxon>
        <taxon>Neoteleostei</taxon>
        <taxon>Acanthomorphata</taxon>
        <taxon>Gobiaria</taxon>
        <taxon>Gobiiformes</taxon>
        <taxon>Gobioidei</taxon>
        <taxon>Gobiidae</taxon>
        <taxon>Oxudercinae</taxon>
        <taxon>Periophthalmus</taxon>
    </lineage>
</organism>
<reference evidence="2" key="2">
    <citation type="submission" date="2025-09" db="UniProtKB">
        <authorList>
            <consortium name="Ensembl"/>
        </authorList>
    </citation>
    <scope>IDENTIFICATION</scope>
</reference>
<accession>A0A3B4A2X1</accession>
<feature type="compositionally biased region" description="Polar residues" evidence="1">
    <location>
        <begin position="197"/>
        <end position="207"/>
    </location>
</feature>
<dbReference type="PANTHER" id="PTHR18839:SF0">
    <property type="entry name" value="MITOTIC INTERACTOR AND SUBSTRATE OF PLK1 ISOFORM X1-RELATED"/>
    <property type="match status" value="1"/>
</dbReference>
<protein>
    <submittedName>
        <fullName evidence="2">Uncharacterized protein</fullName>
    </submittedName>
</protein>
<feature type="compositionally biased region" description="Polar residues" evidence="1">
    <location>
        <begin position="124"/>
        <end position="145"/>
    </location>
</feature>
<feature type="compositionally biased region" description="Basic and acidic residues" evidence="1">
    <location>
        <begin position="150"/>
        <end position="190"/>
    </location>
</feature>
<proteinExistence type="predicted"/>
<dbReference type="PANTHER" id="PTHR18839">
    <property type="entry name" value="MITOTIC INTERACTOR AND SUBSTRATE OF PLK1 MISP FAMILY MEMBER"/>
    <property type="match status" value="1"/>
</dbReference>
<feature type="region of interest" description="Disordered" evidence="1">
    <location>
        <begin position="14"/>
        <end position="33"/>
    </location>
</feature>
<evidence type="ECO:0000313" key="3">
    <source>
        <dbReference type="Proteomes" id="UP000261520"/>
    </source>
</evidence>
<name>A0A3B4A2X1_9GOBI</name>
<evidence type="ECO:0000256" key="1">
    <source>
        <dbReference type="SAM" id="MobiDB-lite"/>
    </source>
</evidence>